<protein>
    <recommendedName>
        <fullName evidence="6">Phosphoglycerate mutase (2,3-diphosphoglycerate-dependent)</fullName>
    </recommendedName>
</protein>
<feature type="binding site" evidence="2">
    <location>
        <position position="59"/>
    </location>
    <ligand>
        <name>substrate</name>
    </ligand>
</feature>
<evidence type="ECO:0000256" key="2">
    <source>
        <dbReference type="PIRSR" id="PIRSR613078-2"/>
    </source>
</evidence>
<accession>A0A6H0XR63</accession>
<proteinExistence type="predicted"/>
<dbReference type="EMBL" id="CP051140">
    <property type="protein sequence ID" value="QIW97192.1"/>
    <property type="molecule type" value="Genomic_DNA"/>
</dbReference>
<feature type="region of interest" description="Disordered" evidence="3">
    <location>
        <begin position="269"/>
        <end position="292"/>
    </location>
</feature>
<organism evidence="4 5">
    <name type="scientific">Peltaster fructicola</name>
    <dbReference type="NCBI Taxonomy" id="286661"/>
    <lineage>
        <taxon>Eukaryota</taxon>
        <taxon>Fungi</taxon>
        <taxon>Dikarya</taxon>
        <taxon>Ascomycota</taxon>
        <taxon>Pezizomycotina</taxon>
        <taxon>Dothideomycetes</taxon>
        <taxon>Dothideomycetes incertae sedis</taxon>
        <taxon>Peltaster</taxon>
    </lineage>
</organism>
<dbReference type="PANTHER" id="PTHR46517">
    <property type="entry name" value="FRUCTOSE-2,6-BISPHOSPHATASE TIGAR"/>
    <property type="match status" value="1"/>
</dbReference>
<evidence type="ECO:0000256" key="1">
    <source>
        <dbReference type="ARBA" id="ARBA00022801"/>
    </source>
</evidence>
<keyword evidence="5" id="KW-1185">Reference proteome</keyword>
<dbReference type="Pfam" id="PF00300">
    <property type="entry name" value="His_Phos_1"/>
    <property type="match status" value="1"/>
</dbReference>
<evidence type="ECO:0000313" key="5">
    <source>
        <dbReference type="Proteomes" id="UP000503462"/>
    </source>
</evidence>
<dbReference type="InterPro" id="IPR029033">
    <property type="entry name" value="His_PPase_superfam"/>
</dbReference>
<evidence type="ECO:0000256" key="3">
    <source>
        <dbReference type="SAM" id="MobiDB-lite"/>
    </source>
</evidence>
<dbReference type="GO" id="GO:0004331">
    <property type="term" value="F:fructose-2,6-bisphosphate 2-phosphatase activity"/>
    <property type="evidence" value="ECO:0007669"/>
    <property type="project" value="TreeGrafter"/>
</dbReference>
<evidence type="ECO:0000313" key="4">
    <source>
        <dbReference type="EMBL" id="QIW97192.1"/>
    </source>
</evidence>
<reference evidence="4 5" key="1">
    <citation type="journal article" date="2016" name="Sci. Rep.">
        <title>Peltaster fructicola genome reveals evolution from an invasive phytopathogen to an ectophytic parasite.</title>
        <authorList>
            <person name="Xu C."/>
            <person name="Chen H."/>
            <person name="Gleason M.L."/>
            <person name="Xu J.R."/>
            <person name="Liu H."/>
            <person name="Zhang R."/>
            <person name="Sun G."/>
        </authorList>
    </citation>
    <scope>NUCLEOTIDE SEQUENCE [LARGE SCALE GENOMIC DNA]</scope>
    <source>
        <strain evidence="4 5">LNHT1506</strain>
    </source>
</reference>
<dbReference type="Gene3D" id="3.40.50.1240">
    <property type="entry name" value="Phosphoglycerate mutase-like"/>
    <property type="match status" value="1"/>
</dbReference>
<feature type="binding site" evidence="2">
    <location>
        <begin position="7"/>
        <end position="14"/>
    </location>
    <ligand>
        <name>substrate</name>
    </ligand>
</feature>
<sequence>MKLFLIRHGETVDNIAGIYAGVKDSQLTNFGVEQTKKLGSHFATTDVVFTHIFASPLIRAYRTAEAIRDAQQRKSNDAQPLPALEIIKVPDLIEQDFGYYEGKPFHARSSPNKAGRVSHAEIHKNDPSFVDVETKEAMSKRADNFLDSYLLPIVDSGIEPIIAVVSHGMLLSTLWRRILLRIPRKALSIAPEVITARGPIVLEHLGGWSNTGCLRLHFTKQESTEQVATDDVKAITTAPVRKDFTGFTVLIVAIDSKAHLTGLKRQRGGIGSLGNDESQQKLTSFFKKPRTG</sequence>
<dbReference type="Proteomes" id="UP000503462">
    <property type="component" value="Chromosome 2"/>
</dbReference>
<name>A0A6H0XR63_9PEZI</name>
<dbReference type="CDD" id="cd07067">
    <property type="entry name" value="HP_PGM_like"/>
    <property type="match status" value="1"/>
</dbReference>
<dbReference type="InterPro" id="IPR001345">
    <property type="entry name" value="PG/BPGM_mutase_AS"/>
</dbReference>
<dbReference type="InterPro" id="IPR013078">
    <property type="entry name" value="His_Pase_superF_clade-1"/>
</dbReference>
<gene>
    <name evidence="4" type="ORF">AMS68_002710</name>
</gene>
<dbReference type="PANTHER" id="PTHR46517:SF1">
    <property type="entry name" value="FRUCTOSE-2,6-BISPHOSPHATASE TIGAR"/>
    <property type="match status" value="1"/>
</dbReference>
<dbReference type="GO" id="GO:0045820">
    <property type="term" value="P:negative regulation of glycolytic process"/>
    <property type="evidence" value="ECO:0007669"/>
    <property type="project" value="TreeGrafter"/>
</dbReference>
<dbReference type="PROSITE" id="PS00175">
    <property type="entry name" value="PG_MUTASE"/>
    <property type="match status" value="1"/>
</dbReference>
<dbReference type="AlphaFoldDB" id="A0A6H0XR63"/>
<keyword evidence="1" id="KW-0378">Hydrolase</keyword>
<dbReference type="SUPFAM" id="SSF53254">
    <property type="entry name" value="Phosphoglycerate mutase-like"/>
    <property type="match status" value="1"/>
</dbReference>
<dbReference type="OrthoDB" id="354304at2759"/>
<dbReference type="GO" id="GO:0043456">
    <property type="term" value="P:regulation of pentose-phosphate shunt"/>
    <property type="evidence" value="ECO:0007669"/>
    <property type="project" value="TreeGrafter"/>
</dbReference>
<evidence type="ECO:0008006" key="6">
    <source>
        <dbReference type="Google" id="ProtNLM"/>
    </source>
</evidence>
<dbReference type="SMART" id="SM00855">
    <property type="entry name" value="PGAM"/>
    <property type="match status" value="1"/>
</dbReference>
<dbReference type="InterPro" id="IPR051695">
    <property type="entry name" value="Phosphoglycerate_Mutase"/>
</dbReference>
<dbReference type="GO" id="GO:0005829">
    <property type="term" value="C:cytosol"/>
    <property type="evidence" value="ECO:0007669"/>
    <property type="project" value="TreeGrafter"/>
</dbReference>